<gene>
    <name evidence="1" type="ORF">BC6307_14475</name>
</gene>
<dbReference type="Proteomes" id="UP000215224">
    <property type="component" value="Chromosome"/>
</dbReference>
<evidence type="ECO:0000313" key="2">
    <source>
        <dbReference type="Proteomes" id="UP000215224"/>
    </source>
</evidence>
<evidence type="ECO:0000313" key="1">
    <source>
        <dbReference type="EMBL" id="AST92411.1"/>
    </source>
</evidence>
<keyword evidence="2" id="KW-1185">Reference proteome</keyword>
<name>A0A223KSD5_9BACI</name>
<reference evidence="1 2" key="1">
    <citation type="submission" date="2016-12" db="EMBL/GenBank/DDBJ databases">
        <title>The whole genome sequencing and assembly of Bacillus cohnii DSM 6307T strain.</title>
        <authorList>
            <person name="Lee Y.-J."/>
            <person name="Yi H."/>
            <person name="Bahn Y.-S."/>
            <person name="Kim J.F."/>
            <person name="Lee D.-W."/>
        </authorList>
    </citation>
    <scope>NUCLEOTIDE SEQUENCE [LARGE SCALE GENOMIC DNA]</scope>
    <source>
        <strain evidence="1 2">DSM 6307</strain>
    </source>
</reference>
<dbReference type="RefSeq" id="WP_066413031.1">
    <property type="nucleotide sequence ID" value="NZ_CP018866.1"/>
</dbReference>
<protein>
    <submittedName>
        <fullName evidence="1">Uncharacterized protein</fullName>
    </submittedName>
</protein>
<dbReference type="AlphaFoldDB" id="A0A223KSD5"/>
<proteinExistence type="predicted"/>
<accession>A0A223KSD5</accession>
<dbReference type="STRING" id="1314751.GCA_001591425_01045"/>
<organism evidence="1 2">
    <name type="scientific">Sutcliffiella cohnii</name>
    <dbReference type="NCBI Taxonomy" id="33932"/>
    <lineage>
        <taxon>Bacteria</taxon>
        <taxon>Bacillati</taxon>
        <taxon>Bacillota</taxon>
        <taxon>Bacilli</taxon>
        <taxon>Bacillales</taxon>
        <taxon>Bacillaceae</taxon>
        <taxon>Sutcliffiella</taxon>
    </lineage>
</organism>
<sequence length="62" mass="7280">METTEQRKQALEIAKRLVDYKLTNDLDVIAEITQLCKEEVTTYILHNNRREIKKSQTMNSLA</sequence>
<dbReference type="EMBL" id="CP018866">
    <property type="protein sequence ID" value="AST92411.1"/>
    <property type="molecule type" value="Genomic_DNA"/>
</dbReference>
<dbReference type="KEGG" id="bcoh:BC6307_14475"/>